<gene>
    <name evidence="1" type="ORF">AK88_04411</name>
</gene>
<dbReference type="GeneID" id="24269725"/>
<dbReference type="VEuPathDB" id="PlasmoDB:AK88_04411"/>
<dbReference type="EMBL" id="KQ001706">
    <property type="protein sequence ID" value="KJP85936.1"/>
    <property type="molecule type" value="Genomic_DNA"/>
</dbReference>
<reference evidence="1 2" key="1">
    <citation type="submission" date="2014-03" db="EMBL/GenBank/DDBJ databases">
        <title>The Genome Sequence of Plasmodium fragile nilgiri.</title>
        <authorList>
            <consortium name="The Broad Institute Genomics Platform"/>
            <consortium name="The Broad Institute Genome Sequencing Center for Infectious Disease"/>
            <person name="Neafsey D."/>
            <person name="Duraisingh M."/>
            <person name="Young S.K."/>
            <person name="Zeng Q."/>
            <person name="Gargeya S."/>
            <person name="Abouelleil A."/>
            <person name="Alvarado L."/>
            <person name="Chapman S.B."/>
            <person name="Gainer-Dewar J."/>
            <person name="Goldberg J."/>
            <person name="Griggs A."/>
            <person name="Gujja S."/>
            <person name="Hansen M."/>
            <person name="Howarth C."/>
            <person name="Imamovic A."/>
            <person name="Larimer J."/>
            <person name="Pearson M."/>
            <person name="Poon T.W."/>
            <person name="Priest M."/>
            <person name="Roberts A."/>
            <person name="Saif S."/>
            <person name="Shea T."/>
            <person name="Sykes S."/>
            <person name="Wortman J."/>
            <person name="Nusbaum C."/>
            <person name="Birren B."/>
        </authorList>
    </citation>
    <scope>NUCLEOTIDE SEQUENCE [LARGE SCALE GENOMIC DNA]</scope>
    <source>
        <strain evidence="2">nilgiri</strain>
    </source>
</reference>
<dbReference type="RefSeq" id="XP_012337444.1">
    <property type="nucleotide sequence ID" value="XM_012482021.1"/>
</dbReference>
<organism evidence="1 2">
    <name type="scientific">Plasmodium fragile</name>
    <dbReference type="NCBI Taxonomy" id="5857"/>
    <lineage>
        <taxon>Eukaryota</taxon>
        <taxon>Sar</taxon>
        <taxon>Alveolata</taxon>
        <taxon>Apicomplexa</taxon>
        <taxon>Aconoidasida</taxon>
        <taxon>Haemosporida</taxon>
        <taxon>Plasmodiidae</taxon>
        <taxon>Plasmodium</taxon>
        <taxon>Plasmodium (Plasmodium)</taxon>
    </lineage>
</organism>
<protein>
    <recommendedName>
        <fullName evidence="3">Inner membrane complex protein</fullName>
    </recommendedName>
</protein>
<dbReference type="OrthoDB" id="375323at2759"/>
<accession>A0A0D9QJM6</accession>
<keyword evidence="2" id="KW-1185">Reference proteome</keyword>
<evidence type="ECO:0000313" key="1">
    <source>
        <dbReference type="EMBL" id="KJP85936.1"/>
    </source>
</evidence>
<dbReference type="OMA" id="CCCEKEE"/>
<evidence type="ECO:0000313" key="2">
    <source>
        <dbReference type="Proteomes" id="UP000054561"/>
    </source>
</evidence>
<dbReference type="AlphaFoldDB" id="A0A0D9QJM6"/>
<evidence type="ECO:0008006" key="3">
    <source>
        <dbReference type="Google" id="ProtNLM"/>
    </source>
</evidence>
<name>A0A0D9QJM6_PLAFR</name>
<proteinExistence type="predicted"/>
<dbReference type="Proteomes" id="UP000054561">
    <property type="component" value="Unassembled WGS sequence"/>
</dbReference>
<sequence>MNLFRKSICSLCNCCKCCCEKEEIKITERTYTYNEVDARCSKEEPITFPCIPTERIILNSSDNPPLYYHQIDSEFYAKNILYDVPLISYAQGPFYEKMPDLKDNEKYQLPTISYVSDPVYLRRRQKCALSDITKSICCDSCECKCS</sequence>